<reference evidence="2 3" key="1">
    <citation type="journal article" date="2015" name="Genome Announc.">
        <title>Expanding the biotechnology potential of lactobacilli through comparative genomics of 213 strains and associated genera.</title>
        <authorList>
            <person name="Sun Z."/>
            <person name="Harris H.M."/>
            <person name="McCann A."/>
            <person name="Guo C."/>
            <person name="Argimon S."/>
            <person name="Zhang W."/>
            <person name="Yang X."/>
            <person name="Jeffery I.B."/>
            <person name="Cooney J.C."/>
            <person name="Kagawa T.F."/>
            <person name="Liu W."/>
            <person name="Song Y."/>
            <person name="Salvetti E."/>
            <person name="Wrobel A."/>
            <person name="Rasinkangas P."/>
            <person name="Parkhill J."/>
            <person name="Rea M.C."/>
            <person name="O'Sullivan O."/>
            <person name="Ritari J."/>
            <person name="Douillard F.P."/>
            <person name="Paul Ross R."/>
            <person name="Yang R."/>
            <person name="Briner A.E."/>
            <person name="Felis G.E."/>
            <person name="de Vos W.M."/>
            <person name="Barrangou R."/>
            <person name="Klaenhammer T.R."/>
            <person name="Caufield P.W."/>
            <person name="Cui Y."/>
            <person name="Zhang H."/>
            <person name="O'Toole P.W."/>
        </authorList>
    </citation>
    <scope>NUCLEOTIDE SEQUENCE [LARGE SCALE GENOMIC DNA]</scope>
    <source>
        <strain evidence="2 3">DSM 7090</strain>
    </source>
</reference>
<dbReference type="EMBL" id="JQCP01000002">
    <property type="protein sequence ID" value="KRO02158.1"/>
    <property type="molecule type" value="Genomic_DNA"/>
</dbReference>
<dbReference type="Proteomes" id="UP000051927">
    <property type="component" value="Unassembled WGS sequence"/>
</dbReference>
<proteinExistence type="predicted"/>
<evidence type="ECO:0000313" key="3">
    <source>
        <dbReference type="Proteomes" id="UP000051927"/>
    </source>
</evidence>
<gene>
    <name evidence="2" type="ORF">IV60_GL000579</name>
</gene>
<sequence length="106" mass="11510">MPMGDESVSPEAFKALERRVETLEGRVTKHGVEIQSLQIGTTALDIKLEAMQSTLEVIQAAIDRLNDKVDALASVPGEHWKDVTKQVIALLVAAVVGFLITKMIGQ</sequence>
<dbReference type="Gene3D" id="1.20.5.340">
    <property type="match status" value="1"/>
</dbReference>
<name>A0ABR5Q1S1_9ACTN</name>
<keyword evidence="1" id="KW-0175">Coiled coil</keyword>
<organism evidence="2 3">
    <name type="scientific">Lancefieldella rimae</name>
    <dbReference type="NCBI Taxonomy" id="1383"/>
    <lineage>
        <taxon>Bacteria</taxon>
        <taxon>Bacillati</taxon>
        <taxon>Actinomycetota</taxon>
        <taxon>Coriobacteriia</taxon>
        <taxon>Coriobacteriales</taxon>
        <taxon>Atopobiaceae</taxon>
        <taxon>Lancefieldella</taxon>
    </lineage>
</organism>
<feature type="coiled-coil region" evidence="1">
    <location>
        <begin position="48"/>
        <end position="75"/>
    </location>
</feature>
<keyword evidence="3" id="KW-1185">Reference proteome</keyword>
<protein>
    <submittedName>
        <fullName evidence="2">Uncharacterized protein</fullName>
    </submittedName>
</protein>
<accession>A0ABR5Q1S1</accession>
<comment type="caution">
    <text evidence="2">The sequence shown here is derived from an EMBL/GenBank/DDBJ whole genome shotgun (WGS) entry which is preliminary data.</text>
</comment>
<evidence type="ECO:0000256" key="1">
    <source>
        <dbReference type="SAM" id="Coils"/>
    </source>
</evidence>
<evidence type="ECO:0000313" key="2">
    <source>
        <dbReference type="EMBL" id="KRO02158.1"/>
    </source>
</evidence>